<proteinExistence type="predicted"/>
<reference evidence="1 2" key="1">
    <citation type="submission" date="2021-02" db="EMBL/GenBank/DDBJ databases">
        <title>Variation within the Batrachochytrium salamandrivorans European outbreak.</title>
        <authorList>
            <person name="Kelly M."/>
            <person name="Pasmans F."/>
            <person name="Shea T.P."/>
            <person name="Munoz J.F."/>
            <person name="Carranza S."/>
            <person name="Cuomo C.A."/>
            <person name="Martel A."/>
        </authorList>
    </citation>
    <scope>NUCLEOTIDE SEQUENCE [LARGE SCALE GENOMIC DNA]</scope>
    <source>
        <strain evidence="1 2">AMFP18/2</strain>
    </source>
</reference>
<protein>
    <submittedName>
        <fullName evidence="1">Uncharacterized protein</fullName>
    </submittedName>
</protein>
<accession>A0ABQ8F390</accession>
<dbReference type="EMBL" id="JAFCIX010000418">
    <property type="protein sequence ID" value="KAH6591074.1"/>
    <property type="molecule type" value="Genomic_DNA"/>
</dbReference>
<evidence type="ECO:0000313" key="2">
    <source>
        <dbReference type="Proteomes" id="UP001648503"/>
    </source>
</evidence>
<organism evidence="1 2">
    <name type="scientific">Batrachochytrium salamandrivorans</name>
    <dbReference type="NCBI Taxonomy" id="1357716"/>
    <lineage>
        <taxon>Eukaryota</taxon>
        <taxon>Fungi</taxon>
        <taxon>Fungi incertae sedis</taxon>
        <taxon>Chytridiomycota</taxon>
        <taxon>Chytridiomycota incertae sedis</taxon>
        <taxon>Chytridiomycetes</taxon>
        <taxon>Rhizophydiales</taxon>
        <taxon>Rhizophydiales incertae sedis</taxon>
        <taxon>Batrachochytrium</taxon>
    </lineage>
</organism>
<dbReference type="Proteomes" id="UP001648503">
    <property type="component" value="Unassembled WGS sequence"/>
</dbReference>
<dbReference type="Gene3D" id="1.25.40.10">
    <property type="entry name" value="Tetratricopeptide repeat domain"/>
    <property type="match status" value="1"/>
</dbReference>
<sequence>MDRKTVRDQLTRSIGFCPKDAIGWLYAARGFYKLKQYHLVIECVAPALRNERTKREGQHLLAFSLLNTGQPEAAAGAYFKSISYGNDTDWQPLVELFMDNPKLTLA</sequence>
<evidence type="ECO:0000313" key="1">
    <source>
        <dbReference type="EMBL" id="KAH6591074.1"/>
    </source>
</evidence>
<dbReference type="SUPFAM" id="SSF48452">
    <property type="entry name" value="TPR-like"/>
    <property type="match status" value="1"/>
</dbReference>
<gene>
    <name evidence="1" type="ORF">BASA50_009074</name>
</gene>
<name>A0ABQ8F390_9FUNG</name>
<keyword evidence="2" id="KW-1185">Reference proteome</keyword>
<dbReference type="InterPro" id="IPR011990">
    <property type="entry name" value="TPR-like_helical_dom_sf"/>
</dbReference>
<comment type="caution">
    <text evidence="1">The sequence shown here is derived from an EMBL/GenBank/DDBJ whole genome shotgun (WGS) entry which is preliminary data.</text>
</comment>